<comment type="caution">
    <text evidence="3">The sequence shown here is derived from an EMBL/GenBank/DDBJ whole genome shotgun (WGS) entry which is preliminary data.</text>
</comment>
<dbReference type="InterPro" id="IPR049577">
    <property type="entry name" value="GMPP_N"/>
</dbReference>
<dbReference type="Proteomes" id="UP000619838">
    <property type="component" value="Unassembled WGS sequence"/>
</dbReference>
<gene>
    <name evidence="3" type="ORF">INT08_00935</name>
</gene>
<feature type="domain" description="Nucleotidyl transferase" evidence="1">
    <location>
        <begin position="11"/>
        <end position="296"/>
    </location>
</feature>
<sequence length="373" mass="41261">MIEPGSEHLFAIVMAGGTGSALWPVSRRKVPRHFLPLFGRDAMIAATIRRLECLVRKENILVMTSHQGALRMEDVLGNIDIPTVIVEPQGRNTAPCIALATAVIRKRDPDAVSIIVPADHQVLDENAFRACIADAIGLAAEKQQLVAIGVRPRRPETSYGYLQVELPAAEQRASDGSPGHFFRVRTFAEKPDGTTAQKFLESGDFYWNSGIYIWHIDAISREFRRSMPDLYRDMAVMYQAIGTAAEHDMIEDVYSWQHPVSIVCGVMEQSDAVVMIEGRFGWRDLGSWDDLIEAIESEGGTARTADVSSGLLEISSERNTVHKAAEKAVCLVGVNDLMVIDTDDALLVCRKGSSQGVRKAVDIMRREGLEKWL</sequence>
<dbReference type="SUPFAM" id="SSF53448">
    <property type="entry name" value="Nucleotide-diphospho-sugar transferases"/>
    <property type="match status" value="1"/>
</dbReference>
<evidence type="ECO:0000313" key="4">
    <source>
        <dbReference type="Proteomes" id="UP000619838"/>
    </source>
</evidence>
<dbReference type="Pfam" id="PF00483">
    <property type="entry name" value="NTP_transferase"/>
    <property type="match status" value="1"/>
</dbReference>
<dbReference type="PANTHER" id="PTHR46390:SF1">
    <property type="entry name" value="MANNOSE-1-PHOSPHATE GUANYLYLTRANSFERASE"/>
    <property type="match status" value="1"/>
</dbReference>
<organism evidence="3 4">
    <name type="scientific">Prosthecochloris ethylica</name>
    <dbReference type="NCBI Taxonomy" id="2743976"/>
    <lineage>
        <taxon>Bacteria</taxon>
        <taxon>Pseudomonadati</taxon>
        <taxon>Chlorobiota</taxon>
        <taxon>Chlorobiia</taxon>
        <taxon>Chlorobiales</taxon>
        <taxon>Chlorobiaceae</taxon>
        <taxon>Prosthecochloris</taxon>
    </lineage>
</organism>
<name>A0ABR9XPE7_9CHLB</name>
<dbReference type="EMBL" id="JADGII010000001">
    <property type="protein sequence ID" value="MBF0635747.1"/>
    <property type="molecule type" value="Genomic_DNA"/>
</dbReference>
<dbReference type="PANTHER" id="PTHR46390">
    <property type="entry name" value="MANNOSE-1-PHOSPHATE GUANYLYLTRANSFERASE"/>
    <property type="match status" value="1"/>
</dbReference>
<dbReference type="SUPFAM" id="SSF159283">
    <property type="entry name" value="Guanosine diphospho-D-mannose pyrophosphorylase/mannose-6-phosphate isomerase linker domain"/>
    <property type="match status" value="1"/>
</dbReference>
<dbReference type="InterPro" id="IPR051161">
    <property type="entry name" value="Mannose-6P_isomerase_type2"/>
</dbReference>
<dbReference type="Pfam" id="PF22640">
    <property type="entry name" value="ManC_GMP_beta-helix"/>
    <property type="match status" value="1"/>
</dbReference>
<evidence type="ECO:0000259" key="2">
    <source>
        <dbReference type="Pfam" id="PF22640"/>
    </source>
</evidence>
<reference evidence="3 4" key="1">
    <citation type="journal article" date="2020" name="Microorganisms">
        <title>Simultaneous Genome Sequencing of Prosthecochloris ethylica and Desulfuromonas acetoxidans within a Syntrophic Mixture Reveals Unique Pili and Protein Interactions.</title>
        <authorList>
            <person name="Kyndt J.A."/>
            <person name="Van Beeumen J.J."/>
            <person name="Meyer T.E."/>
        </authorList>
    </citation>
    <scope>NUCLEOTIDE SEQUENCE [LARGE SCALE GENOMIC DNA]</scope>
    <source>
        <strain evidence="3 4">N3</strain>
    </source>
</reference>
<evidence type="ECO:0000259" key="1">
    <source>
        <dbReference type="Pfam" id="PF00483"/>
    </source>
</evidence>
<accession>A0ABR9XPE7</accession>
<dbReference type="InterPro" id="IPR029044">
    <property type="entry name" value="Nucleotide-diphossugar_trans"/>
</dbReference>
<keyword evidence="4" id="KW-1185">Reference proteome</keyword>
<dbReference type="Gene3D" id="3.90.550.10">
    <property type="entry name" value="Spore Coat Polysaccharide Biosynthesis Protein SpsA, Chain A"/>
    <property type="match status" value="1"/>
</dbReference>
<dbReference type="InterPro" id="IPR054566">
    <property type="entry name" value="ManC/GMP-like_b-helix"/>
</dbReference>
<dbReference type="InterPro" id="IPR005835">
    <property type="entry name" value="NTP_transferase_dom"/>
</dbReference>
<dbReference type="RefSeq" id="WP_175186929.1">
    <property type="nucleotide sequence ID" value="NZ_JABVZQ010000002.1"/>
</dbReference>
<feature type="domain" description="MannoseP isomerase/GMP-like beta-helix" evidence="2">
    <location>
        <begin position="318"/>
        <end position="362"/>
    </location>
</feature>
<protein>
    <submittedName>
        <fullName evidence="3">Mannose-1-phosphate guanyltransferase</fullName>
    </submittedName>
</protein>
<dbReference type="CDD" id="cd02509">
    <property type="entry name" value="GDP-M1P_Guanylyltransferase"/>
    <property type="match status" value="1"/>
</dbReference>
<evidence type="ECO:0000313" key="3">
    <source>
        <dbReference type="EMBL" id="MBF0635747.1"/>
    </source>
</evidence>
<proteinExistence type="predicted"/>